<dbReference type="SUPFAM" id="SSF52540">
    <property type="entry name" value="P-loop containing nucleoside triphosphate hydrolases"/>
    <property type="match status" value="1"/>
</dbReference>
<evidence type="ECO:0000313" key="1">
    <source>
        <dbReference type="EMBL" id="HIQ79035.1"/>
    </source>
</evidence>
<organism evidence="1 2">
    <name type="scientific">Candidatus Scatomorpha intestinavium</name>
    <dbReference type="NCBI Taxonomy" id="2840922"/>
    <lineage>
        <taxon>Bacteria</taxon>
        <taxon>Bacillati</taxon>
        <taxon>Bacillota</taxon>
        <taxon>Clostridia</taxon>
        <taxon>Eubacteriales</taxon>
        <taxon>Candidatus Scatomorpha</taxon>
    </lineage>
</organism>
<dbReference type="Proteomes" id="UP000824262">
    <property type="component" value="Unassembled WGS sequence"/>
</dbReference>
<evidence type="ECO:0000313" key="2">
    <source>
        <dbReference type="Proteomes" id="UP000824262"/>
    </source>
</evidence>
<accession>A0A9D0ZEE9</accession>
<dbReference type="AlphaFoldDB" id="A0A9D0ZEE9"/>
<protein>
    <recommendedName>
        <fullName evidence="3">CobQ/CobB/MinD/ParA nucleotide binding domain-containing protein</fullName>
    </recommendedName>
</protein>
<dbReference type="Gene3D" id="3.40.50.300">
    <property type="entry name" value="P-loop containing nucleotide triphosphate hydrolases"/>
    <property type="match status" value="1"/>
</dbReference>
<name>A0A9D0ZEE9_9FIRM</name>
<sequence>MKKIIILIGNYCSGKTEIAMNMAVLASEQGRRTLVIDLDRINDYFRMSDHIKTLTDRHVEIVSPTFVGQAVTQTVMPAAVASAFDREWDLVIFDVGGDQAGALSLARYHQDFAALEPGCLEVYDIVNVFRPMSETPEKILKLKGELEGFARQQVTGFVNNSNLLNYASADDLRQGYDVIRRASDMSGIPVVHTTGRRKFLEEFLADGRDEKYIGTPIALETYMHRSSGDSFTYGRI</sequence>
<comment type="caution">
    <text evidence="1">The sequence shown here is derived from an EMBL/GenBank/DDBJ whole genome shotgun (WGS) entry which is preliminary data.</text>
</comment>
<evidence type="ECO:0008006" key="3">
    <source>
        <dbReference type="Google" id="ProtNLM"/>
    </source>
</evidence>
<reference evidence="1" key="2">
    <citation type="journal article" date="2021" name="PeerJ">
        <title>Extensive microbial diversity within the chicken gut microbiome revealed by metagenomics and culture.</title>
        <authorList>
            <person name="Gilroy R."/>
            <person name="Ravi A."/>
            <person name="Getino M."/>
            <person name="Pursley I."/>
            <person name="Horton D.L."/>
            <person name="Alikhan N.F."/>
            <person name="Baker D."/>
            <person name="Gharbi K."/>
            <person name="Hall N."/>
            <person name="Watson M."/>
            <person name="Adriaenssens E.M."/>
            <person name="Foster-Nyarko E."/>
            <person name="Jarju S."/>
            <person name="Secka A."/>
            <person name="Antonio M."/>
            <person name="Oren A."/>
            <person name="Chaudhuri R.R."/>
            <person name="La Ragione R."/>
            <person name="Hildebrand F."/>
            <person name="Pallen M.J."/>
        </authorList>
    </citation>
    <scope>NUCLEOTIDE SEQUENCE</scope>
    <source>
        <strain evidence="1">ChiBcolR7-354</strain>
    </source>
</reference>
<gene>
    <name evidence="1" type="ORF">IAB77_07235</name>
</gene>
<proteinExistence type="predicted"/>
<dbReference type="EMBL" id="DVGA01000072">
    <property type="protein sequence ID" value="HIQ79035.1"/>
    <property type="molecule type" value="Genomic_DNA"/>
</dbReference>
<reference evidence="1" key="1">
    <citation type="submission" date="2020-10" db="EMBL/GenBank/DDBJ databases">
        <authorList>
            <person name="Gilroy R."/>
        </authorList>
    </citation>
    <scope>NUCLEOTIDE SEQUENCE</scope>
    <source>
        <strain evidence="1">ChiBcolR7-354</strain>
    </source>
</reference>
<dbReference type="InterPro" id="IPR027417">
    <property type="entry name" value="P-loop_NTPase"/>
</dbReference>